<feature type="transmembrane region" description="Helical" evidence="1">
    <location>
        <begin position="47"/>
        <end position="69"/>
    </location>
</feature>
<proteinExistence type="predicted"/>
<dbReference type="Gene3D" id="2.50.20.10">
    <property type="entry name" value="Lipoprotein localisation LolA/LolB/LppX"/>
    <property type="match status" value="1"/>
</dbReference>
<keyword evidence="1" id="KW-0472">Membrane</keyword>
<gene>
    <name evidence="2" type="ORF">CD31_22910</name>
</gene>
<keyword evidence="1" id="KW-0812">Transmembrane</keyword>
<evidence type="ECO:0000256" key="1">
    <source>
        <dbReference type="SAM" id="Phobius"/>
    </source>
</evidence>
<evidence type="ECO:0000313" key="2">
    <source>
        <dbReference type="EMBL" id="KGR80945.1"/>
    </source>
</evidence>
<reference evidence="2 3" key="1">
    <citation type="submission" date="2014-02" db="EMBL/GenBank/DDBJ databases">
        <title>Draft genome sequence of Lysinibacillus boronitolerans NBRC 103108.</title>
        <authorList>
            <person name="Zhang F."/>
            <person name="Wang G."/>
            <person name="Zhang L."/>
        </authorList>
    </citation>
    <scope>NUCLEOTIDE SEQUENCE [LARGE SCALE GENOMIC DNA]</scope>
    <source>
        <strain evidence="2 3">NBRC 103108</strain>
    </source>
</reference>
<keyword evidence="3" id="KW-1185">Reference proteome</keyword>
<sequence length="357" mass="41144">MNDMFKNIGKALDDTAFKDIHFNEKQKEKVRQRLRKGHKKQPQFQSIFNHLLPIAVIVFFLIGASYFMVTELTEQPVAKGDRSQEPTMETTLYHPPIQEEFYGDMTKEDVVSKLLNSIDYFHSAAGKFEEHRISQDGSTRTLGVTYKVSTKKEVGGYEKIIALDDNTTGIKNDTQEYFYNNRKSWLKYTALNGQKVYTVSETKQKSKRDIVTPEQAFSIDLKYPPISYNKLRERPSFGSSSMSLFAYEKAASYLRNMGHWEIEKQNEALLGHNTIVLAGKMDEAVTNNEKLKGTTEAFRFWVDKDTGILIKSETYDQHGELTSYVHPERLEVNISIDPQEFIPDLEGYQLPSKQKKD</sequence>
<keyword evidence="1" id="KW-1133">Transmembrane helix</keyword>
<dbReference type="EMBL" id="JPVR01000081">
    <property type="protein sequence ID" value="KGR80945.1"/>
    <property type="molecule type" value="Genomic_DNA"/>
</dbReference>
<dbReference type="Proteomes" id="UP000030487">
    <property type="component" value="Unassembled WGS sequence"/>
</dbReference>
<name>A0ABR4XTQ3_9BACI</name>
<dbReference type="RefSeq" id="WP_036081262.1">
    <property type="nucleotide sequence ID" value="NZ_AVCW01000001.1"/>
</dbReference>
<evidence type="ECO:0008006" key="4">
    <source>
        <dbReference type="Google" id="ProtNLM"/>
    </source>
</evidence>
<organism evidence="2 3">
    <name type="scientific">Lysinibacillus boronitolerans JCM 21713 = 10a = NBRC 103108</name>
    <dbReference type="NCBI Taxonomy" id="1294264"/>
    <lineage>
        <taxon>Bacteria</taxon>
        <taxon>Bacillati</taxon>
        <taxon>Bacillota</taxon>
        <taxon>Bacilli</taxon>
        <taxon>Bacillales</taxon>
        <taxon>Bacillaceae</taxon>
        <taxon>Lysinibacillus</taxon>
    </lineage>
</organism>
<protein>
    <recommendedName>
        <fullName evidence="4">ECF-type sigma factor negative effector</fullName>
    </recommendedName>
</protein>
<accession>A0ABR4XTQ3</accession>
<evidence type="ECO:0000313" key="3">
    <source>
        <dbReference type="Proteomes" id="UP000030487"/>
    </source>
</evidence>
<comment type="caution">
    <text evidence="2">The sequence shown here is derived from an EMBL/GenBank/DDBJ whole genome shotgun (WGS) entry which is preliminary data.</text>
</comment>